<keyword evidence="3" id="KW-0813">Transport</keyword>
<protein>
    <recommendedName>
        <fullName evidence="12">ABC transporter domain-containing protein</fullName>
    </recommendedName>
</protein>
<evidence type="ECO:0000256" key="10">
    <source>
        <dbReference type="SAM" id="MobiDB-lite"/>
    </source>
</evidence>
<dbReference type="SMR" id="A0A1E3NWD5"/>
<dbReference type="InterPro" id="IPR017871">
    <property type="entry name" value="ABC_transporter-like_CS"/>
</dbReference>
<dbReference type="GO" id="GO:1990961">
    <property type="term" value="P:xenobiotic detoxification by transmembrane export across the plasma membrane"/>
    <property type="evidence" value="ECO:0007669"/>
    <property type="project" value="InterPro"/>
</dbReference>
<organism evidence="13 14">
    <name type="scientific">Wickerhamomyces anomalus (strain ATCC 58044 / CBS 1984 / NCYC 433 / NRRL Y-366-8)</name>
    <name type="common">Yeast</name>
    <name type="synonym">Hansenula anomala</name>
    <dbReference type="NCBI Taxonomy" id="683960"/>
    <lineage>
        <taxon>Eukaryota</taxon>
        <taxon>Fungi</taxon>
        <taxon>Dikarya</taxon>
        <taxon>Ascomycota</taxon>
        <taxon>Saccharomycotina</taxon>
        <taxon>Saccharomycetes</taxon>
        <taxon>Phaffomycetales</taxon>
        <taxon>Wickerhamomycetaceae</taxon>
        <taxon>Wickerhamomyces</taxon>
    </lineage>
</organism>
<feature type="transmembrane region" description="Helical" evidence="11">
    <location>
        <begin position="1452"/>
        <end position="1473"/>
    </location>
</feature>
<evidence type="ECO:0000259" key="12">
    <source>
        <dbReference type="PROSITE" id="PS50893"/>
    </source>
</evidence>
<evidence type="ECO:0000256" key="11">
    <source>
        <dbReference type="SAM" id="Phobius"/>
    </source>
</evidence>
<dbReference type="InterPro" id="IPR003593">
    <property type="entry name" value="AAA+_ATPase"/>
</dbReference>
<name>A0A1E3NWD5_WICAA</name>
<evidence type="ECO:0000256" key="9">
    <source>
        <dbReference type="ARBA" id="ARBA00023136"/>
    </source>
</evidence>
<dbReference type="Gene3D" id="3.40.50.300">
    <property type="entry name" value="P-loop containing nucleotide triphosphate hydrolases"/>
    <property type="match status" value="2"/>
</dbReference>
<evidence type="ECO:0000256" key="8">
    <source>
        <dbReference type="ARBA" id="ARBA00022989"/>
    </source>
</evidence>
<evidence type="ECO:0000256" key="2">
    <source>
        <dbReference type="ARBA" id="ARBA00006012"/>
    </source>
</evidence>
<dbReference type="Pfam" id="PF14510">
    <property type="entry name" value="ABC_trans_N"/>
    <property type="match status" value="1"/>
</dbReference>
<feature type="transmembrane region" description="Helical" evidence="11">
    <location>
        <begin position="652"/>
        <end position="675"/>
    </location>
</feature>
<dbReference type="PROSITE" id="PS50893">
    <property type="entry name" value="ABC_TRANSPORTER_2"/>
    <property type="match status" value="2"/>
</dbReference>
<dbReference type="Pfam" id="PF01061">
    <property type="entry name" value="ABC2_membrane"/>
    <property type="match status" value="2"/>
</dbReference>
<accession>A0A1E3NWD5</accession>
<feature type="transmembrane region" description="Helical" evidence="11">
    <location>
        <begin position="620"/>
        <end position="640"/>
    </location>
</feature>
<dbReference type="FunFam" id="3.40.50.300:FF:000054">
    <property type="entry name" value="ABC multidrug transporter atrF"/>
    <property type="match status" value="1"/>
</dbReference>
<dbReference type="Pfam" id="PF19055">
    <property type="entry name" value="ABC2_membrane_7"/>
    <property type="match status" value="1"/>
</dbReference>
<feature type="transmembrane region" description="Helical" evidence="11">
    <location>
        <begin position="542"/>
        <end position="563"/>
    </location>
</feature>
<comment type="subcellular location">
    <subcellularLocation>
        <location evidence="1">Membrane</location>
        <topology evidence="1">Multi-pass membrane protein</topology>
    </subcellularLocation>
</comment>
<dbReference type="InterPro" id="IPR034001">
    <property type="entry name" value="ABCG_PDR_1"/>
</dbReference>
<feature type="transmembrane region" description="Helical" evidence="11">
    <location>
        <begin position="510"/>
        <end position="530"/>
    </location>
</feature>
<keyword evidence="14" id="KW-1185">Reference proteome</keyword>
<evidence type="ECO:0000256" key="1">
    <source>
        <dbReference type="ARBA" id="ARBA00004141"/>
    </source>
</evidence>
<dbReference type="NCBIfam" id="TIGR00956">
    <property type="entry name" value="3a01205"/>
    <property type="match status" value="1"/>
</dbReference>
<dbReference type="InterPro" id="IPR005285">
    <property type="entry name" value="Drug-R_PDR/CDR"/>
</dbReference>
<gene>
    <name evidence="13" type="ORF">WICANDRAFT_64792</name>
</gene>
<dbReference type="InterPro" id="IPR010929">
    <property type="entry name" value="PDR_CDR_ABC"/>
</dbReference>
<dbReference type="InterPro" id="IPR043926">
    <property type="entry name" value="ABCG_dom"/>
</dbReference>
<dbReference type="CDD" id="cd03232">
    <property type="entry name" value="ABCG_PDR_domain2"/>
    <property type="match status" value="1"/>
</dbReference>
<dbReference type="Pfam" id="PF00005">
    <property type="entry name" value="ABC_tran"/>
    <property type="match status" value="2"/>
</dbReference>
<feature type="transmembrane region" description="Helical" evidence="11">
    <location>
        <begin position="1332"/>
        <end position="1350"/>
    </location>
</feature>
<feature type="domain" description="ABC transporter" evidence="12">
    <location>
        <begin position="144"/>
        <end position="398"/>
    </location>
</feature>
<dbReference type="CDD" id="cd03233">
    <property type="entry name" value="ABCG_PDR_domain1"/>
    <property type="match status" value="1"/>
</dbReference>
<keyword evidence="6" id="KW-0547">Nucleotide-binding</keyword>
<dbReference type="STRING" id="683960.A0A1E3NWD5"/>
<dbReference type="Proteomes" id="UP000094112">
    <property type="component" value="Unassembled WGS sequence"/>
</dbReference>
<dbReference type="InterPro" id="IPR027417">
    <property type="entry name" value="P-loop_NTPase"/>
</dbReference>
<feature type="region of interest" description="Disordered" evidence="10">
    <location>
        <begin position="1"/>
        <end position="26"/>
    </location>
</feature>
<dbReference type="PANTHER" id="PTHR19241">
    <property type="entry name" value="ATP-BINDING CASSETTE TRANSPORTER"/>
    <property type="match status" value="1"/>
</dbReference>
<dbReference type="SUPFAM" id="SSF52540">
    <property type="entry name" value="P-loop containing nucleoside triphosphate hydrolases"/>
    <property type="match status" value="2"/>
</dbReference>
<dbReference type="InterPro" id="IPR003439">
    <property type="entry name" value="ABC_transporter-like_ATP-bd"/>
</dbReference>
<feature type="transmembrane region" description="Helical" evidence="11">
    <location>
        <begin position="1299"/>
        <end position="1320"/>
    </location>
</feature>
<dbReference type="EMBL" id="KV454213">
    <property type="protein sequence ID" value="ODQ57446.1"/>
    <property type="molecule type" value="Genomic_DNA"/>
</dbReference>
<dbReference type="Pfam" id="PF06422">
    <property type="entry name" value="PDR_CDR"/>
    <property type="match status" value="1"/>
</dbReference>
<dbReference type="InterPro" id="IPR034003">
    <property type="entry name" value="ABCG_PDR_2"/>
</dbReference>
<dbReference type="GO" id="GO:0005524">
    <property type="term" value="F:ATP binding"/>
    <property type="evidence" value="ECO:0007669"/>
    <property type="project" value="UniProtKB-KW"/>
</dbReference>
<dbReference type="GeneID" id="30201051"/>
<keyword evidence="4 11" id="KW-0812">Transmembrane</keyword>
<evidence type="ECO:0000313" key="14">
    <source>
        <dbReference type="Proteomes" id="UP000094112"/>
    </source>
</evidence>
<keyword evidence="9 11" id="KW-0472">Membrane</keyword>
<keyword evidence="5" id="KW-0677">Repeat</keyword>
<evidence type="ECO:0000313" key="13">
    <source>
        <dbReference type="EMBL" id="ODQ57446.1"/>
    </source>
</evidence>
<dbReference type="GO" id="GO:0140359">
    <property type="term" value="F:ABC-type transporter activity"/>
    <property type="evidence" value="ECO:0007669"/>
    <property type="project" value="InterPro"/>
</dbReference>
<feature type="compositionally biased region" description="Polar residues" evidence="10">
    <location>
        <begin position="10"/>
        <end position="26"/>
    </location>
</feature>
<sequence length="1511" mass="170722">MSDHNKENNLHNNSQQNTLNDYNGFDSNVDQSIHELARRLTNASQKYPELGVDGDDVLSTTSSIAPGVVTVNNSDVDPRLDPSSDDFNSRYWIKNFKRVMDKDPDHFKHYSLGIVYKNLRALGDATDADYQTTVLNAPLKYVQKSLKSVFSSKESKHTQQFDILKPMDANVKPGEVVVVLGRPGSGCSTLLKTIAANTHGFQVGEESQISYEGVKPQDIKKHYRGEVIYNAETDIHFPHLTVWQTLSLAAKFRTPQNRIPGISREDYANHLTEVYMATYGLSHTRNTKVGNEVVRGVSGGERKRVSIAEVSLSGARLQCWDNATRGLDAATALEFIRALRTQADILDTTAFVAIYQCSQDAYDLFDKVSLLYEGYQIYFGRADEAKGYFVKMGYHCPARQTTADFLTSITSPRERVASKGYEQRVPKTPKEFEQYWKESPEYAQLIKDIDSTLIKQKQENSQDVIKSSHNQKQSKHLRPGSSYTVSFWMQVRYLLIRDFQRILNDLGFNLFQVFANSLIALVLSSIFYNMQKTTGSFFYRGGAMFFALVFNGFQSFIEIMTLFEARPIIEKHKQYSLYHPSASALSSIISQLPSKMIISVAFNLIFYFMVNFRRDPGRFFFYYLMNITATFSMSHLFRLVGSASSTLPASLVPAHFLLLALMIFTGFVIPVNYMLGWSRWINYLNPLAYAFEALMVNEFSGREFECSSFIPGDPRTTPGIPSNGFVCDSVGAEVGSFTVSGSTYLETAYKYRASHKWRNWAINLGFTLFFLAVYMIFSEYNESAMQKGEVLLFQRSTLKKLKKQHGDIKNDLEAGSEKQITEQDEEEGEQNVDVIHAGTDIFHWRDVHYSVKIKKETREILNGVDGWVKPGTLTALMGASGAGKTTLLDVLANRVTMGVVTGNMFVNGHLRDNSFQRSTGYVQQQDLHLKTATVREALQFSADLRQPKDVSKAEKDAYVEEVIKILDMEKYADAVVGVAGEGLNVEQRKRLTIGVELAAKPKLLLFLDEPTSGLDSQTAWSICQLMRKLANHGQAILCTIHQPSAILMQEFDRLLFLAKGGQTVYFGDLGKNCQSLINYFENHGAQKCPPDANPAEWMLHVIGAAPGSHANQDYHQVWLQSSERQEVLQELDRLETELVKLPRDTSVGQEEYAAPLWKQYVIVTKRIFQQHWRSPIYIWSKMVLAVVSSLFIGFSFFKAKNTRQGLQNQMFGFFMYLMIFNPLLEQGLPTFVEQRGLYETRERPSKTFSWKAFIAAQITAEIPWNALVGTAAFFCFYYPVGFYNNASPSGTAAVNQRGAYAWFFNVLFYIYIGTTSHLVMAPLELTESAGNVGYLIFTLGLTFCGVLVSLNKLPGFWKFMYRVSPFTYIVDGFLSNGLANNRVQCSSTELVRFSPPSGYNCAQYMESYITKAGTGYLADPLATENCEFCAISSTNDFLRVVGVSYDRRWRNVGIFIAFIIFNIVGATFLYWLARVPKKADRVKCVKKEGEVNVPQSEYSKSTIEKEDSTIA</sequence>
<evidence type="ECO:0000256" key="6">
    <source>
        <dbReference type="ARBA" id="ARBA00022741"/>
    </source>
</evidence>
<feature type="transmembrane region" description="Helical" evidence="11">
    <location>
        <begin position="1176"/>
        <end position="1199"/>
    </location>
</feature>
<dbReference type="RefSeq" id="XP_019036653.1">
    <property type="nucleotide sequence ID" value="XM_019183805.1"/>
</dbReference>
<keyword evidence="8 11" id="KW-1133">Transmembrane helix</keyword>
<feature type="domain" description="ABC transporter" evidence="12">
    <location>
        <begin position="842"/>
        <end position="1085"/>
    </location>
</feature>
<evidence type="ECO:0000256" key="4">
    <source>
        <dbReference type="ARBA" id="ARBA00022692"/>
    </source>
</evidence>
<comment type="similarity">
    <text evidence="2">Belongs to the ABC transporter superfamily. ABCG family. PDR (TC 3.A.1.205) subfamily.</text>
</comment>
<dbReference type="GO" id="GO:0016887">
    <property type="term" value="F:ATP hydrolysis activity"/>
    <property type="evidence" value="ECO:0007669"/>
    <property type="project" value="InterPro"/>
</dbReference>
<reference evidence="13 14" key="1">
    <citation type="journal article" date="2016" name="Proc. Natl. Acad. Sci. U.S.A.">
        <title>Comparative genomics of biotechnologically important yeasts.</title>
        <authorList>
            <person name="Riley R."/>
            <person name="Haridas S."/>
            <person name="Wolfe K.H."/>
            <person name="Lopes M.R."/>
            <person name="Hittinger C.T."/>
            <person name="Goeker M."/>
            <person name="Salamov A.A."/>
            <person name="Wisecaver J.H."/>
            <person name="Long T.M."/>
            <person name="Calvey C.H."/>
            <person name="Aerts A.L."/>
            <person name="Barry K.W."/>
            <person name="Choi C."/>
            <person name="Clum A."/>
            <person name="Coughlan A.Y."/>
            <person name="Deshpande S."/>
            <person name="Douglass A.P."/>
            <person name="Hanson S.J."/>
            <person name="Klenk H.-P."/>
            <person name="LaButti K.M."/>
            <person name="Lapidus A."/>
            <person name="Lindquist E.A."/>
            <person name="Lipzen A.M."/>
            <person name="Meier-Kolthoff J.P."/>
            <person name="Ohm R.A."/>
            <person name="Otillar R.P."/>
            <person name="Pangilinan J.L."/>
            <person name="Peng Y."/>
            <person name="Rokas A."/>
            <person name="Rosa C.A."/>
            <person name="Scheuner C."/>
            <person name="Sibirny A.A."/>
            <person name="Slot J.C."/>
            <person name="Stielow J.B."/>
            <person name="Sun H."/>
            <person name="Kurtzman C.P."/>
            <person name="Blackwell M."/>
            <person name="Grigoriev I.V."/>
            <person name="Jeffries T.W."/>
        </authorList>
    </citation>
    <scope>NUCLEOTIDE SEQUENCE [LARGE SCALE GENOMIC DNA]</scope>
    <source>
        <strain evidence="14">ATCC 58044 / CBS 1984 / NCYC 433 / NRRL Y-366-8</strain>
    </source>
</reference>
<feature type="transmembrane region" description="Helical" evidence="11">
    <location>
        <begin position="583"/>
        <end position="608"/>
    </location>
</feature>
<dbReference type="SMART" id="SM00382">
    <property type="entry name" value="AAA"/>
    <property type="match status" value="2"/>
</dbReference>
<evidence type="ECO:0000256" key="5">
    <source>
        <dbReference type="ARBA" id="ARBA00022737"/>
    </source>
</evidence>
<dbReference type="OrthoDB" id="245989at2759"/>
<feature type="transmembrane region" description="Helical" evidence="11">
    <location>
        <begin position="1211"/>
        <end position="1232"/>
    </location>
</feature>
<dbReference type="GO" id="GO:0016020">
    <property type="term" value="C:membrane"/>
    <property type="evidence" value="ECO:0007669"/>
    <property type="project" value="UniProtKB-SubCell"/>
</dbReference>
<dbReference type="PROSITE" id="PS00211">
    <property type="entry name" value="ABC_TRANSPORTER_1"/>
    <property type="match status" value="1"/>
</dbReference>
<keyword evidence="7" id="KW-0067">ATP-binding</keyword>
<feature type="transmembrane region" description="Helical" evidence="11">
    <location>
        <begin position="760"/>
        <end position="777"/>
    </location>
</feature>
<dbReference type="InterPro" id="IPR029481">
    <property type="entry name" value="ABC_trans_N"/>
</dbReference>
<feature type="transmembrane region" description="Helical" evidence="11">
    <location>
        <begin position="1252"/>
        <end position="1278"/>
    </location>
</feature>
<dbReference type="InterPro" id="IPR013525">
    <property type="entry name" value="ABC2_TM"/>
</dbReference>
<evidence type="ECO:0000256" key="7">
    <source>
        <dbReference type="ARBA" id="ARBA00022840"/>
    </source>
</evidence>
<evidence type="ECO:0000256" key="3">
    <source>
        <dbReference type="ARBA" id="ARBA00022448"/>
    </source>
</evidence>
<proteinExistence type="inferred from homology"/>